<dbReference type="Proteomes" id="UP000604825">
    <property type="component" value="Unassembled WGS sequence"/>
</dbReference>
<dbReference type="InterPro" id="IPR008271">
    <property type="entry name" value="Ser/Thr_kinase_AS"/>
</dbReference>
<evidence type="ECO:0000313" key="17">
    <source>
        <dbReference type="Proteomes" id="UP000604825"/>
    </source>
</evidence>
<evidence type="ECO:0000256" key="3">
    <source>
        <dbReference type="ARBA" id="ARBA00022475"/>
    </source>
</evidence>
<keyword evidence="3" id="KW-1003">Cell membrane</keyword>
<gene>
    <name evidence="16" type="ORF">NCGR_LOCUS35933</name>
</gene>
<evidence type="ECO:0000256" key="1">
    <source>
        <dbReference type="ARBA" id="ARBA00004236"/>
    </source>
</evidence>
<comment type="caution">
    <text evidence="16">The sequence shown here is derived from an EMBL/GenBank/DDBJ whole genome shotgun (WGS) entry which is preliminary data.</text>
</comment>
<comment type="catalytic activity">
    <reaction evidence="12">
        <text>L-seryl-[protein] + ATP = O-phospho-L-seryl-[protein] + ADP + H(+)</text>
        <dbReference type="Rhea" id="RHEA:17989"/>
        <dbReference type="Rhea" id="RHEA-COMP:9863"/>
        <dbReference type="Rhea" id="RHEA-COMP:11604"/>
        <dbReference type="ChEBI" id="CHEBI:15378"/>
        <dbReference type="ChEBI" id="CHEBI:29999"/>
        <dbReference type="ChEBI" id="CHEBI:30616"/>
        <dbReference type="ChEBI" id="CHEBI:83421"/>
        <dbReference type="ChEBI" id="CHEBI:456216"/>
        <dbReference type="EC" id="2.7.11.1"/>
    </reaction>
</comment>
<dbReference type="SMART" id="SM00220">
    <property type="entry name" value="S_TKc"/>
    <property type="match status" value="1"/>
</dbReference>
<dbReference type="EC" id="2.7.11.1" evidence="2"/>
<evidence type="ECO:0000256" key="5">
    <source>
        <dbReference type="ARBA" id="ARBA00022553"/>
    </source>
</evidence>
<evidence type="ECO:0000256" key="9">
    <source>
        <dbReference type="ARBA" id="ARBA00022840"/>
    </source>
</evidence>
<dbReference type="GO" id="GO:0005886">
    <property type="term" value="C:plasma membrane"/>
    <property type="evidence" value="ECO:0007669"/>
    <property type="project" value="UniProtKB-SubCell"/>
</dbReference>
<dbReference type="GO" id="GO:0005524">
    <property type="term" value="F:ATP binding"/>
    <property type="evidence" value="ECO:0007669"/>
    <property type="project" value="UniProtKB-UniRule"/>
</dbReference>
<dbReference type="CDD" id="cd14066">
    <property type="entry name" value="STKc_IRAK"/>
    <property type="match status" value="1"/>
</dbReference>
<evidence type="ECO:0000256" key="6">
    <source>
        <dbReference type="ARBA" id="ARBA00022679"/>
    </source>
</evidence>
<dbReference type="AlphaFoldDB" id="A0A811Q6F7"/>
<protein>
    <recommendedName>
        <fullName evidence="2">non-specific serine/threonine protein kinase</fullName>
        <ecNumber evidence="2">2.7.11.1</ecNumber>
    </recommendedName>
</protein>
<feature type="binding site" evidence="13">
    <location>
        <position position="114"/>
    </location>
    <ligand>
        <name>ATP</name>
        <dbReference type="ChEBI" id="CHEBI:30616"/>
    </ligand>
</feature>
<dbReference type="Gene3D" id="1.10.510.10">
    <property type="entry name" value="Transferase(Phosphotransferase) domain 1"/>
    <property type="match status" value="1"/>
</dbReference>
<feature type="region of interest" description="Disordered" evidence="14">
    <location>
        <begin position="466"/>
        <end position="513"/>
    </location>
</feature>
<dbReference type="InterPro" id="IPR011009">
    <property type="entry name" value="Kinase-like_dom_sf"/>
</dbReference>
<keyword evidence="9 13" id="KW-0067">ATP-binding</keyword>
<evidence type="ECO:0000256" key="12">
    <source>
        <dbReference type="ARBA" id="ARBA00048679"/>
    </source>
</evidence>
<evidence type="ECO:0000256" key="4">
    <source>
        <dbReference type="ARBA" id="ARBA00022527"/>
    </source>
</evidence>
<accession>A0A811Q6F7</accession>
<feature type="region of interest" description="Disordered" evidence="14">
    <location>
        <begin position="388"/>
        <end position="449"/>
    </location>
</feature>
<evidence type="ECO:0000256" key="11">
    <source>
        <dbReference type="ARBA" id="ARBA00047899"/>
    </source>
</evidence>
<dbReference type="PROSITE" id="PS50011">
    <property type="entry name" value="PROTEIN_KINASE_DOM"/>
    <property type="match status" value="1"/>
</dbReference>
<name>A0A811Q6F7_9POAL</name>
<dbReference type="InterPro" id="IPR000719">
    <property type="entry name" value="Prot_kinase_dom"/>
</dbReference>
<dbReference type="Pfam" id="PF00069">
    <property type="entry name" value="Pkinase"/>
    <property type="match status" value="1"/>
</dbReference>
<feature type="compositionally biased region" description="Low complexity" evidence="14">
    <location>
        <begin position="422"/>
        <end position="431"/>
    </location>
</feature>
<dbReference type="OrthoDB" id="1890790at2759"/>
<evidence type="ECO:0000256" key="7">
    <source>
        <dbReference type="ARBA" id="ARBA00022741"/>
    </source>
</evidence>
<sequence length="513" mass="55946">MAPELGVVADENGGTGSWNCTCASDKDLQKEEHAVLRARSCFTSCNCTSEFLCNCNLICGGESGTFPGVIIRFSYAELEQATGKFSDEHLIGVGGSSKVYRGQLGDGKVVAVKKLRPLGGADEDFEFLSEIELLSRLNHCHVVPLLGYCSESQGRQLERLLVFECMSNGNLRDCLDLKQGRKPMDWQTRVSIALGAARGLEYLHEAAAPRILHRDIKSTNILLDDKFRAKIIDLGMAKCLMNDGVTSCSSSPARMLGTFGYFAPEYAIVGKASLKSDVFSFGVVVLELITGRQPIHKSSSTRADESLVIWATSRLRDSRLVVTELPDPTLQGKFPAEEMQIMAHLARECLQWDPEARPTMTEVVHILATIAPLQQGAKRRNLPIAAAFNLTPSPHGGRCDPGPKDDDDIERQLRQECSPMTAAQSQQQARRPPAPSPPPGRASWPGDRVNFVGRGAVVSGELVDGTLLMSPHGHGRSSWRPPPPPTPGDEEEAVDVDLTEPRMEAFTQPAAFR</sequence>
<dbReference type="SUPFAM" id="SSF56112">
    <property type="entry name" value="Protein kinase-like (PK-like)"/>
    <property type="match status" value="1"/>
</dbReference>
<evidence type="ECO:0000256" key="2">
    <source>
        <dbReference type="ARBA" id="ARBA00012513"/>
    </source>
</evidence>
<keyword evidence="17" id="KW-1185">Reference proteome</keyword>
<dbReference type="EMBL" id="CAJGYO010000008">
    <property type="protein sequence ID" value="CAD6252206.1"/>
    <property type="molecule type" value="Genomic_DNA"/>
</dbReference>
<feature type="compositionally biased region" description="Basic and acidic residues" evidence="14">
    <location>
        <begin position="397"/>
        <end position="414"/>
    </location>
</feature>
<proteinExistence type="predicted"/>
<comment type="catalytic activity">
    <reaction evidence="11">
        <text>L-threonyl-[protein] + ATP = O-phospho-L-threonyl-[protein] + ADP + H(+)</text>
        <dbReference type="Rhea" id="RHEA:46608"/>
        <dbReference type="Rhea" id="RHEA-COMP:11060"/>
        <dbReference type="Rhea" id="RHEA-COMP:11605"/>
        <dbReference type="ChEBI" id="CHEBI:15378"/>
        <dbReference type="ChEBI" id="CHEBI:30013"/>
        <dbReference type="ChEBI" id="CHEBI:30616"/>
        <dbReference type="ChEBI" id="CHEBI:61977"/>
        <dbReference type="ChEBI" id="CHEBI:456216"/>
        <dbReference type="EC" id="2.7.11.1"/>
    </reaction>
</comment>
<dbReference type="PANTHER" id="PTHR47989">
    <property type="entry name" value="OS01G0750732 PROTEIN"/>
    <property type="match status" value="1"/>
</dbReference>
<comment type="subcellular location">
    <subcellularLocation>
        <location evidence="1">Cell membrane</location>
    </subcellularLocation>
</comment>
<keyword evidence="6" id="KW-0808">Transferase</keyword>
<evidence type="ECO:0000256" key="13">
    <source>
        <dbReference type="PROSITE-ProRule" id="PRU10141"/>
    </source>
</evidence>
<dbReference type="FunFam" id="1.10.510.10:FF:000395">
    <property type="entry name" value="receptor-like serine/threonine-protein kinase NCRK"/>
    <property type="match status" value="1"/>
</dbReference>
<evidence type="ECO:0000313" key="16">
    <source>
        <dbReference type="EMBL" id="CAD6252206.1"/>
    </source>
</evidence>
<dbReference type="GO" id="GO:0004674">
    <property type="term" value="F:protein serine/threonine kinase activity"/>
    <property type="evidence" value="ECO:0007669"/>
    <property type="project" value="UniProtKB-KW"/>
</dbReference>
<evidence type="ECO:0000256" key="14">
    <source>
        <dbReference type="SAM" id="MobiDB-lite"/>
    </source>
</evidence>
<keyword evidence="8" id="KW-0418">Kinase</keyword>
<evidence type="ECO:0000256" key="10">
    <source>
        <dbReference type="ARBA" id="ARBA00023136"/>
    </source>
</evidence>
<dbReference type="PANTHER" id="PTHR47989:SF23">
    <property type="entry name" value="RECEPTOR-LIKE SERINE_THREONINE-PROTEIN KINASE NCRK ISOFORM X1"/>
    <property type="match status" value="1"/>
</dbReference>
<dbReference type="PROSITE" id="PS00108">
    <property type="entry name" value="PROTEIN_KINASE_ST"/>
    <property type="match status" value="1"/>
</dbReference>
<dbReference type="InterPro" id="IPR017441">
    <property type="entry name" value="Protein_kinase_ATP_BS"/>
</dbReference>
<feature type="domain" description="Protein kinase" evidence="15">
    <location>
        <begin position="85"/>
        <end position="368"/>
    </location>
</feature>
<keyword evidence="7 13" id="KW-0547">Nucleotide-binding</keyword>
<dbReference type="Gene3D" id="3.30.200.20">
    <property type="entry name" value="Phosphorylase Kinase, domain 1"/>
    <property type="match status" value="1"/>
</dbReference>
<keyword evidence="5" id="KW-0597">Phosphoprotein</keyword>
<feature type="compositionally biased region" description="Acidic residues" evidence="14">
    <location>
        <begin position="488"/>
        <end position="498"/>
    </location>
</feature>
<organism evidence="16 17">
    <name type="scientific">Miscanthus lutarioriparius</name>
    <dbReference type="NCBI Taxonomy" id="422564"/>
    <lineage>
        <taxon>Eukaryota</taxon>
        <taxon>Viridiplantae</taxon>
        <taxon>Streptophyta</taxon>
        <taxon>Embryophyta</taxon>
        <taxon>Tracheophyta</taxon>
        <taxon>Spermatophyta</taxon>
        <taxon>Magnoliopsida</taxon>
        <taxon>Liliopsida</taxon>
        <taxon>Poales</taxon>
        <taxon>Poaceae</taxon>
        <taxon>PACMAD clade</taxon>
        <taxon>Panicoideae</taxon>
        <taxon>Andropogonodae</taxon>
        <taxon>Andropogoneae</taxon>
        <taxon>Saccharinae</taxon>
        <taxon>Miscanthus</taxon>
    </lineage>
</organism>
<keyword evidence="4" id="KW-0723">Serine/threonine-protein kinase</keyword>
<keyword evidence="10" id="KW-0472">Membrane</keyword>
<reference evidence="16" key="1">
    <citation type="submission" date="2020-10" db="EMBL/GenBank/DDBJ databases">
        <authorList>
            <person name="Han B."/>
            <person name="Lu T."/>
            <person name="Zhao Q."/>
            <person name="Huang X."/>
            <person name="Zhao Y."/>
        </authorList>
    </citation>
    <scope>NUCLEOTIDE SEQUENCE</scope>
</reference>
<evidence type="ECO:0000256" key="8">
    <source>
        <dbReference type="ARBA" id="ARBA00022777"/>
    </source>
</evidence>
<evidence type="ECO:0000259" key="15">
    <source>
        <dbReference type="PROSITE" id="PS50011"/>
    </source>
</evidence>
<dbReference type="FunFam" id="3.30.200.20:FF:000415">
    <property type="entry name" value="receptor-like serine/threonine-protein kinase NCRK"/>
    <property type="match status" value="1"/>
</dbReference>
<dbReference type="PROSITE" id="PS00107">
    <property type="entry name" value="PROTEIN_KINASE_ATP"/>
    <property type="match status" value="1"/>
</dbReference>